<organism evidence="3 4">
    <name type="scientific">Aspergillus tanneri</name>
    <dbReference type="NCBI Taxonomy" id="1220188"/>
    <lineage>
        <taxon>Eukaryota</taxon>
        <taxon>Fungi</taxon>
        <taxon>Dikarya</taxon>
        <taxon>Ascomycota</taxon>
        <taxon>Pezizomycotina</taxon>
        <taxon>Eurotiomycetes</taxon>
        <taxon>Eurotiomycetidae</taxon>
        <taxon>Eurotiales</taxon>
        <taxon>Aspergillaceae</taxon>
        <taxon>Aspergillus</taxon>
        <taxon>Aspergillus subgen. Circumdati</taxon>
    </lineage>
</organism>
<dbReference type="EMBL" id="SOSA01000930">
    <property type="protein sequence ID" value="THC88133.1"/>
    <property type="molecule type" value="Genomic_DNA"/>
</dbReference>
<gene>
    <name evidence="2" type="ORF">ATNIH1004_003674</name>
    <name evidence="3" type="ORF">EYZ11_012421</name>
</gene>
<evidence type="ECO:0000256" key="1">
    <source>
        <dbReference type="SAM" id="MobiDB-lite"/>
    </source>
</evidence>
<dbReference type="OrthoDB" id="4478691at2759"/>
<evidence type="ECO:0000313" key="2">
    <source>
        <dbReference type="EMBL" id="KAA8650983.1"/>
    </source>
</evidence>
<keyword evidence="4" id="KW-1185">Reference proteome</keyword>
<dbReference type="EMBL" id="QUQM01000001">
    <property type="protein sequence ID" value="KAA8650983.1"/>
    <property type="molecule type" value="Genomic_DNA"/>
</dbReference>
<feature type="region of interest" description="Disordered" evidence="1">
    <location>
        <begin position="305"/>
        <end position="341"/>
    </location>
</feature>
<reference evidence="2 5" key="2">
    <citation type="submission" date="2019-08" db="EMBL/GenBank/DDBJ databases">
        <title>The genome sequence of a newly discovered highly antifungal drug resistant Aspergillus species, Aspergillus tanneri NIH 1004.</title>
        <authorList>
            <person name="Mounaud S."/>
            <person name="Singh I."/>
            <person name="Joardar V."/>
            <person name="Pakala S."/>
            <person name="Pakala S."/>
            <person name="Venepally P."/>
            <person name="Chung J.K."/>
            <person name="Losada L."/>
            <person name="Nierman W.C."/>
        </authorList>
    </citation>
    <scope>NUCLEOTIDE SEQUENCE [LARGE SCALE GENOMIC DNA]</scope>
    <source>
        <strain evidence="2 5">NIH1004</strain>
    </source>
</reference>
<dbReference type="RefSeq" id="XP_033430344.1">
    <property type="nucleotide sequence ID" value="XM_033568349.1"/>
</dbReference>
<reference evidence="3 4" key="1">
    <citation type="submission" date="2019-03" db="EMBL/GenBank/DDBJ databases">
        <title>The genome sequence of a newly discovered highly antifungal drug resistant Aspergillus species, Aspergillus tanneri NIH 1004.</title>
        <authorList>
            <person name="Mounaud S."/>
            <person name="Singh I."/>
            <person name="Joardar V."/>
            <person name="Pakala S."/>
            <person name="Pakala S."/>
            <person name="Venepally P."/>
            <person name="Hoover J."/>
            <person name="Nierman W."/>
            <person name="Chung J."/>
            <person name="Losada L."/>
        </authorList>
    </citation>
    <scope>NUCLEOTIDE SEQUENCE [LARGE SCALE GENOMIC DNA]</scope>
    <source>
        <strain evidence="3 4">NIH1004</strain>
    </source>
</reference>
<sequence>MNPLRYLAPPRPFVEISKATNKEIKERICYVDSMTTLSHFKVSEAEHDRLLSYRDACNTLAESSDKEDRECAKLSITDYENSLRENSDPPRLSFDLATKTKLGEELDNLWNMWTFTRYEKYLPDQVMQEAKRHSSSKVSDPWHREFWKPFNGRLEAEADAFSMVLLGKNAHNKCPTFLLLALLCERHTLDWDDTIELIKACACDGDVIIPKTDLVELIQTRDAALLAKRLDHDEASISLSVEHVMGVATMVLAFFATHLPEALYEMEEFDATKWEPKKLLLDLFQLKEGHEQAIKELMQEMYDKMLNAESDDDFDDEEWEEEEEEDDDDDEAAFSDESEDY</sequence>
<proteinExistence type="predicted"/>
<accession>A0A4S3J0A0</accession>
<comment type="caution">
    <text evidence="3">The sequence shown here is derived from an EMBL/GenBank/DDBJ whole genome shotgun (WGS) entry which is preliminary data.</text>
</comment>
<dbReference type="VEuPathDB" id="FungiDB:EYZ11_012421"/>
<dbReference type="Proteomes" id="UP000308092">
    <property type="component" value="Unassembled WGS sequence"/>
</dbReference>
<evidence type="ECO:0000313" key="4">
    <source>
        <dbReference type="Proteomes" id="UP000308092"/>
    </source>
</evidence>
<protein>
    <submittedName>
        <fullName evidence="3">Uncharacterized protein</fullName>
    </submittedName>
</protein>
<dbReference type="Proteomes" id="UP000324241">
    <property type="component" value="Unassembled WGS sequence"/>
</dbReference>
<evidence type="ECO:0000313" key="5">
    <source>
        <dbReference type="Proteomes" id="UP000324241"/>
    </source>
</evidence>
<dbReference type="AlphaFoldDB" id="A0A4S3J0A0"/>
<dbReference type="GeneID" id="54326376"/>
<evidence type="ECO:0000313" key="3">
    <source>
        <dbReference type="EMBL" id="THC88133.1"/>
    </source>
</evidence>
<name>A0A4S3J0A0_9EURO</name>
<feature type="compositionally biased region" description="Acidic residues" evidence="1">
    <location>
        <begin position="309"/>
        <end position="341"/>
    </location>
</feature>